<protein>
    <submittedName>
        <fullName evidence="2">Uncharacterized protein</fullName>
    </submittedName>
</protein>
<sequence>MNETAMPQLFALFYAKVFIASSALSPFLACWRGDKHNYEKPPQRINRTCIQDTHSANEAEKQSLLASRARAMGHGCMQKQPRGGCSPAPQPKAKAMEPSRPAADLPPASLQPVSIHPSSNLHPSSQLPLRGGNRADQDQTLSRPRALVHATRNDGSSSFSSHNSELPFSS</sequence>
<keyword evidence="3" id="KW-1185">Reference proteome</keyword>
<dbReference type="Proteomes" id="UP000813444">
    <property type="component" value="Unassembled WGS sequence"/>
</dbReference>
<evidence type="ECO:0000313" key="2">
    <source>
        <dbReference type="EMBL" id="KAH7326662.1"/>
    </source>
</evidence>
<comment type="caution">
    <text evidence="2">The sequence shown here is derived from an EMBL/GenBank/DDBJ whole genome shotgun (WGS) entry which is preliminary data.</text>
</comment>
<evidence type="ECO:0000256" key="1">
    <source>
        <dbReference type="SAM" id="MobiDB-lite"/>
    </source>
</evidence>
<proteinExistence type="predicted"/>
<dbReference type="AlphaFoldDB" id="A0A8K0SZ56"/>
<feature type="region of interest" description="Disordered" evidence="1">
    <location>
        <begin position="59"/>
        <end position="170"/>
    </location>
</feature>
<feature type="compositionally biased region" description="Low complexity" evidence="1">
    <location>
        <begin position="156"/>
        <end position="170"/>
    </location>
</feature>
<feature type="compositionally biased region" description="Polar residues" evidence="1">
    <location>
        <begin position="116"/>
        <end position="127"/>
    </location>
</feature>
<organism evidence="2 3">
    <name type="scientific">Stachybotrys elegans</name>
    <dbReference type="NCBI Taxonomy" id="80388"/>
    <lineage>
        <taxon>Eukaryota</taxon>
        <taxon>Fungi</taxon>
        <taxon>Dikarya</taxon>
        <taxon>Ascomycota</taxon>
        <taxon>Pezizomycotina</taxon>
        <taxon>Sordariomycetes</taxon>
        <taxon>Hypocreomycetidae</taxon>
        <taxon>Hypocreales</taxon>
        <taxon>Stachybotryaceae</taxon>
        <taxon>Stachybotrys</taxon>
    </lineage>
</organism>
<dbReference type="EMBL" id="JAGPNK010000002">
    <property type="protein sequence ID" value="KAH7326662.1"/>
    <property type="molecule type" value="Genomic_DNA"/>
</dbReference>
<name>A0A8K0SZ56_9HYPO</name>
<gene>
    <name evidence="2" type="ORF">B0I35DRAFT_140796</name>
</gene>
<evidence type="ECO:0000313" key="3">
    <source>
        <dbReference type="Proteomes" id="UP000813444"/>
    </source>
</evidence>
<accession>A0A8K0SZ56</accession>
<reference evidence="2" key="1">
    <citation type="journal article" date="2021" name="Nat. Commun.">
        <title>Genetic determinants of endophytism in the Arabidopsis root mycobiome.</title>
        <authorList>
            <person name="Mesny F."/>
            <person name="Miyauchi S."/>
            <person name="Thiergart T."/>
            <person name="Pickel B."/>
            <person name="Atanasova L."/>
            <person name="Karlsson M."/>
            <person name="Huettel B."/>
            <person name="Barry K.W."/>
            <person name="Haridas S."/>
            <person name="Chen C."/>
            <person name="Bauer D."/>
            <person name="Andreopoulos W."/>
            <person name="Pangilinan J."/>
            <person name="LaButti K."/>
            <person name="Riley R."/>
            <person name="Lipzen A."/>
            <person name="Clum A."/>
            <person name="Drula E."/>
            <person name="Henrissat B."/>
            <person name="Kohler A."/>
            <person name="Grigoriev I.V."/>
            <person name="Martin F.M."/>
            <person name="Hacquard S."/>
        </authorList>
    </citation>
    <scope>NUCLEOTIDE SEQUENCE</scope>
    <source>
        <strain evidence="2">MPI-CAGE-CH-0235</strain>
    </source>
</reference>